<evidence type="ECO:0000313" key="2">
    <source>
        <dbReference type="EMBL" id="GLL11635.1"/>
    </source>
</evidence>
<evidence type="ECO:0000313" key="3">
    <source>
        <dbReference type="Proteomes" id="UP001143463"/>
    </source>
</evidence>
<dbReference type="EMBL" id="BSFQ01000009">
    <property type="protein sequence ID" value="GLL11635.1"/>
    <property type="molecule type" value="Genomic_DNA"/>
</dbReference>
<evidence type="ECO:0000256" key="1">
    <source>
        <dbReference type="SAM" id="Phobius"/>
    </source>
</evidence>
<protein>
    <recommendedName>
        <fullName evidence="4">DUF998 domain-containing protein</fullName>
    </recommendedName>
</protein>
<name>A0A9W6NVS6_9PSEU</name>
<feature type="transmembrane region" description="Helical" evidence="1">
    <location>
        <begin position="12"/>
        <end position="34"/>
    </location>
</feature>
<feature type="transmembrane region" description="Helical" evidence="1">
    <location>
        <begin position="127"/>
        <end position="147"/>
    </location>
</feature>
<dbReference type="Proteomes" id="UP001143463">
    <property type="component" value="Unassembled WGS sequence"/>
</dbReference>
<keyword evidence="3" id="KW-1185">Reference proteome</keyword>
<evidence type="ECO:0008006" key="4">
    <source>
        <dbReference type="Google" id="ProtNLM"/>
    </source>
</evidence>
<feature type="transmembrane region" description="Helical" evidence="1">
    <location>
        <begin position="94"/>
        <end position="115"/>
    </location>
</feature>
<keyword evidence="1" id="KW-1133">Transmembrane helix</keyword>
<sequence length="186" mass="18147">MDPIRAARAGAVLCVVGALGAVLFSAALLAGFAPADESPYLLPIYVATLAGVVALALTGAAAGGTGRVGVALAIVGLLGFIAAEAASPGPTGDALYAVVPLLTALGMLLAGAAVLRSGRWSGWHRVVPLLVGAWIVVVAVPVIILTGGPGPGAPAAVTALGVWHLLWAALGAAVLAETRTGERVPA</sequence>
<feature type="transmembrane region" description="Helical" evidence="1">
    <location>
        <begin position="153"/>
        <end position="176"/>
    </location>
</feature>
<gene>
    <name evidence="2" type="ORF">GCM10017577_27760</name>
</gene>
<comment type="caution">
    <text evidence="2">The sequence shown here is derived from an EMBL/GenBank/DDBJ whole genome shotgun (WGS) entry which is preliminary data.</text>
</comment>
<organism evidence="2 3">
    <name type="scientific">Pseudonocardia halophobica</name>
    <dbReference type="NCBI Taxonomy" id="29401"/>
    <lineage>
        <taxon>Bacteria</taxon>
        <taxon>Bacillati</taxon>
        <taxon>Actinomycetota</taxon>
        <taxon>Actinomycetes</taxon>
        <taxon>Pseudonocardiales</taxon>
        <taxon>Pseudonocardiaceae</taxon>
        <taxon>Pseudonocardia</taxon>
    </lineage>
</organism>
<reference evidence="2" key="2">
    <citation type="submission" date="2023-01" db="EMBL/GenBank/DDBJ databases">
        <authorList>
            <person name="Sun Q."/>
            <person name="Evtushenko L."/>
        </authorList>
    </citation>
    <scope>NUCLEOTIDE SEQUENCE</scope>
    <source>
        <strain evidence="2">VKM Ac-1069</strain>
    </source>
</reference>
<feature type="transmembrane region" description="Helical" evidence="1">
    <location>
        <begin position="40"/>
        <end position="61"/>
    </location>
</feature>
<keyword evidence="1" id="KW-0472">Membrane</keyword>
<feature type="transmembrane region" description="Helical" evidence="1">
    <location>
        <begin position="68"/>
        <end position="88"/>
    </location>
</feature>
<reference evidence="2" key="1">
    <citation type="journal article" date="2014" name="Int. J. Syst. Evol. Microbiol.">
        <title>Complete genome sequence of Corynebacterium casei LMG S-19264T (=DSM 44701T), isolated from a smear-ripened cheese.</title>
        <authorList>
            <consortium name="US DOE Joint Genome Institute (JGI-PGF)"/>
            <person name="Walter F."/>
            <person name="Albersmeier A."/>
            <person name="Kalinowski J."/>
            <person name="Ruckert C."/>
        </authorList>
    </citation>
    <scope>NUCLEOTIDE SEQUENCE</scope>
    <source>
        <strain evidence="2">VKM Ac-1069</strain>
    </source>
</reference>
<keyword evidence="1" id="KW-0812">Transmembrane</keyword>
<dbReference type="RefSeq" id="WP_037048429.1">
    <property type="nucleotide sequence ID" value="NZ_BAAAUZ010000045.1"/>
</dbReference>
<accession>A0A9W6NVS6</accession>
<dbReference type="AlphaFoldDB" id="A0A9W6NVS6"/>
<proteinExistence type="predicted"/>